<dbReference type="OrthoDB" id="5302289at2759"/>
<reference evidence="1" key="1">
    <citation type="journal article" date="2020" name="Stud. Mycol.">
        <title>101 Dothideomycetes genomes: a test case for predicting lifestyles and emergence of pathogens.</title>
        <authorList>
            <person name="Haridas S."/>
            <person name="Albert R."/>
            <person name="Binder M."/>
            <person name="Bloem J."/>
            <person name="Labutti K."/>
            <person name="Salamov A."/>
            <person name="Andreopoulos B."/>
            <person name="Baker S."/>
            <person name="Barry K."/>
            <person name="Bills G."/>
            <person name="Bluhm B."/>
            <person name="Cannon C."/>
            <person name="Castanera R."/>
            <person name="Culley D."/>
            <person name="Daum C."/>
            <person name="Ezra D."/>
            <person name="Gonzalez J."/>
            <person name="Henrissat B."/>
            <person name="Kuo A."/>
            <person name="Liang C."/>
            <person name="Lipzen A."/>
            <person name="Lutzoni F."/>
            <person name="Magnuson J."/>
            <person name="Mondo S."/>
            <person name="Nolan M."/>
            <person name="Ohm R."/>
            <person name="Pangilinan J."/>
            <person name="Park H.-J."/>
            <person name="Ramirez L."/>
            <person name="Alfaro M."/>
            <person name="Sun H."/>
            <person name="Tritt A."/>
            <person name="Yoshinaga Y."/>
            <person name="Zwiers L.-H."/>
            <person name="Turgeon B."/>
            <person name="Goodwin S."/>
            <person name="Spatafora J."/>
            <person name="Crous P."/>
            <person name="Grigoriev I."/>
        </authorList>
    </citation>
    <scope>NUCLEOTIDE SEQUENCE</scope>
    <source>
        <strain evidence="1">CBS 116435</strain>
    </source>
</reference>
<dbReference type="EMBL" id="MU003828">
    <property type="protein sequence ID" value="KAF2718252.1"/>
    <property type="molecule type" value="Genomic_DNA"/>
</dbReference>
<organism evidence="1 2">
    <name type="scientific">Polychaeton citri CBS 116435</name>
    <dbReference type="NCBI Taxonomy" id="1314669"/>
    <lineage>
        <taxon>Eukaryota</taxon>
        <taxon>Fungi</taxon>
        <taxon>Dikarya</taxon>
        <taxon>Ascomycota</taxon>
        <taxon>Pezizomycotina</taxon>
        <taxon>Dothideomycetes</taxon>
        <taxon>Dothideomycetidae</taxon>
        <taxon>Capnodiales</taxon>
        <taxon>Capnodiaceae</taxon>
        <taxon>Polychaeton</taxon>
    </lineage>
</organism>
<proteinExistence type="predicted"/>
<dbReference type="Proteomes" id="UP000799441">
    <property type="component" value="Unassembled WGS sequence"/>
</dbReference>
<keyword evidence="2" id="KW-1185">Reference proteome</keyword>
<protein>
    <submittedName>
        <fullName evidence="1">Uncharacterized protein</fullName>
    </submittedName>
</protein>
<dbReference type="AlphaFoldDB" id="A0A9P4Q580"/>
<evidence type="ECO:0000313" key="2">
    <source>
        <dbReference type="Proteomes" id="UP000799441"/>
    </source>
</evidence>
<accession>A0A9P4Q580</accession>
<name>A0A9P4Q580_9PEZI</name>
<sequence length="97" mass="10973">MASGSSDTQAIDGVGVLNYQRAIDIARNTEGDLDPNIARYLQNALKAIWDRVQQHPDTYILTKDEFAVFNFYRHLFHGSSVAECAIARYWQHTGTAR</sequence>
<comment type="caution">
    <text evidence="1">The sequence shown here is derived from an EMBL/GenBank/DDBJ whole genome shotgun (WGS) entry which is preliminary data.</text>
</comment>
<gene>
    <name evidence="1" type="ORF">K431DRAFT_231319</name>
</gene>
<evidence type="ECO:0000313" key="1">
    <source>
        <dbReference type="EMBL" id="KAF2718252.1"/>
    </source>
</evidence>